<sequence length="475" mass="51467">MKHLALRLLICGGIFLGLAPMQSQAAIETIPGYYAFEYATDMPFPTSIAFSPDSTLYVATRFGEIYCLPDTNGDGFADTTIVFDSGYPLPLGIAFWGNDLYVSSSEPDSGIITKHVDLDGDHQADVRDTLVTGLPIGDHRNNGITFDAAGDLYVAVGSFTSEGVQPPLSSRILRYTNTGTFVEVMGEGFRNPYDLVFTSTGRLYAPDNGPTGDANFTCYEAPDELNLLFSFRNYGYPDCFGVGDCVDLTGMCAQPPCGVGECERNNGCEGTQPPAVFFDPHAGVTGITTGDGFRGFGSDYLFVAEFGQTVFVPNCLTSFGHRISFVALTFLGLPSANPGPFEFATGFGNPIDLTVGPDSSLYVADYGTGIIHRIIQTQPGGVGDDLANDPGILKPGPNPTRGPLKLQWEPTQGEAYLDIFDVAGRLIRSESFDQSMSRWVWDLRDRSGKRVTSGLYLARWRSSTHISRQKFLILD</sequence>
<dbReference type="EMBL" id="JABDJR010000208">
    <property type="protein sequence ID" value="NNF06184.1"/>
    <property type="molecule type" value="Genomic_DNA"/>
</dbReference>
<dbReference type="AlphaFoldDB" id="A0A7Y2H1M2"/>
<accession>A0A7Y2H1M2</accession>
<feature type="signal peptide" evidence="1">
    <location>
        <begin position="1"/>
        <end position="25"/>
    </location>
</feature>
<evidence type="ECO:0000313" key="3">
    <source>
        <dbReference type="EMBL" id="NNF06184.1"/>
    </source>
</evidence>
<dbReference type="Gene3D" id="2.60.40.4070">
    <property type="match status" value="1"/>
</dbReference>
<reference evidence="3 4" key="1">
    <citation type="submission" date="2020-03" db="EMBL/GenBank/DDBJ databases">
        <title>Metabolic flexibility allows generalist bacteria to become dominant in a frequently disturbed ecosystem.</title>
        <authorList>
            <person name="Chen Y.-J."/>
            <person name="Leung P.M."/>
            <person name="Bay S.K."/>
            <person name="Hugenholtz P."/>
            <person name="Kessler A.J."/>
            <person name="Shelley G."/>
            <person name="Waite D.W."/>
            <person name="Cook P.L."/>
            <person name="Greening C."/>
        </authorList>
    </citation>
    <scope>NUCLEOTIDE SEQUENCE [LARGE SCALE GENOMIC DNA]</scope>
    <source>
        <strain evidence="3">SS_bin_28</strain>
    </source>
</reference>
<evidence type="ECO:0000256" key="1">
    <source>
        <dbReference type="SAM" id="SignalP"/>
    </source>
</evidence>
<evidence type="ECO:0000313" key="4">
    <source>
        <dbReference type="Proteomes" id="UP000547674"/>
    </source>
</evidence>
<feature type="domain" description="DUF7133" evidence="2">
    <location>
        <begin position="61"/>
        <end position="209"/>
    </location>
</feature>
<evidence type="ECO:0000259" key="2">
    <source>
        <dbReference type="Pfam" id="PF23500"/>
    </source>
</evidence>
<keyword evidence="1" id="KW-0732">Signal</keyword>
<dbReference type="InterPro" id="IPR055557">
    <property type="entry name" value="DUF7133"/>
</dbReference>
<dbReference type="InterPro" id="IPR011041">
    <property type="entry name" value="Quinoprot_gluc/sorb_DH_b-prop"/>
</dbReference>
<dbReference type="Gene3D" id="2.120.10.30">
    <property type="entry name" value="TolB, C-terminal domain"/>
    <property type="match status" value="1"/>
</dbReference>
<dbReference type="SUPFAM" id="SSF50952">
    <property type="entry name" value="Soluble quinoprotein glucose dehydrogenase"/>
    <property type="match status" value="1"/>
</dbReference>
<protein>
    <recommendedName>
        <fullName evidence="2">DUF7133 domain-containing protein</fullName>
    </recommendedName>
</protein>
<dbReference type="PANTHER" id="PTHR33546">
    <property type="entry name" value="LARGE, MULTIFUNCTIONAL SECRETED PROTEIN-RELATED"/>
    <property type="match status" value="1"/>
</dbReference>
<feature type="chain" id="PRO_5030895139" description="DUF7133 domain-containing protein" evidence="1">
    <location>
        <begin position="26"/>
        <end position="475"/>
    </location>
</feature>
<dbReference type="InterPro" id="IPR011042">
    <property type="entry name" value="6-blade_b-propeller_TolB-like"/>
</dbReference>
<gene>
    <name evidence="3" type="ORF">HKN21_05440</name>
</gene>
<organism evidence="3 4">
    <name type="scientific">Eiseniibacteriota bacterium</name>
    <dbReference type="NCBI Taxonomy" id="2212470"/>
    <lineage>
        <taxon>Bacteria</taxon>
        <taxon>Candidatus Eiseniibacteriota</taxon>
    </lineage>
</organism>
<dbReference type="Pfam" id="PF23500">
    <property type="entry name" value="DUF7133"/>
    <property type="match status" value="1"/>
</dbReference>
<dbReference type="PANTHER" id="PTHR33546:SF1">
    <property type="entry name" value="LARGE, MULTIFUNCTIONAL SECRETED PROTEIN"/>
    <property type="match status" value="1"/>
</dbReference>
<dbReference type="Proteomes" id="UP000547674">
    <property type="component" value="Unassembled WGS sequence"/>
</dbReference>
<comment type="caution">
    <text evidence="3">The sequence shown here is derived from an EMBL/GenBank/DDBJ whole genome shotgun (WGS) entry which is preliminary data.</text>
</comment>
<name>A0A7Y2H1M2_UNCEI</name>
<proteinExistence type="predicted"/>